<dbReference type="InterPro" id="IPR053184">
    <property type="entry name" value="FeoA-like"/>
</dbReference>
<dbReference type="Pfam" id="PF04023">
    <property type="entry name" value="FeoA"/>
    <property type="match status" value="1"/>
</dbReference>
<dbReference type="InterPro" id="IPR038157">
    <property type="entry name" value="FeoA_core_dom"/>
</dbReference>
<dbReference type="GO" id="GO:0046914">
    <property type="term" value="F:transition metal ion binding"/>
    <property type="evidence" value="ECO:0007669"/>
    <property type="project" value="InterPro"/>
</dbReference>
<evidence type="ECO:0000313" key="3">
    <source>
        <dbReference type="EMBL" id="OGF99291.1"/>
    </source>
</evidence>
<evidence type="ECO:0000259" key="2">
    <source>
        <dbReference type="SMART" id="SM00899"/>
    </source>
</evidence>
<dbReference type="Proteomes" id="UP000176992">
    <property type="component" value="Unassembled WGS sequence"/>
</dbReference>
<dbReference type="PANTHER" id="PTHR43151:SF1">
    <property type="entry name" value="SSR2333 PROTEIN"/>
    <property type="match status" value="1"/>
</dbReference>
<keyword evidence="1" id="KW-0408">Iron</keyword>
<comment type="caution">
    <text evidence="3">The sequence shown here is derived from an EMBL/GenBank/DDBJ whole genome shotgun (WGS) entry which is preliminary data.</text>
</comment>
<organism evidence="3 4">
    <name type="scientific">Candidatus Glassbacteria bacterium GWA2_58_10</name>
    <dbReference type="NCBI Taxonomy" id="1817865"/>
    <lineage>
        <taxon>Bacteria</taxon>
        <taxon>Candidatus Glassiibacteriota</taxon>
    </lineage>
</organism>
<reference evidence="3 4" key="1">
    <citation type="journal article" date="2016" name="Nat. Commun.">
        <title>Thousands of microbial genomes shed light on interconnected biogeochemical processes in an aquifer system.</title>
        <authorList>
            <person name="Anantharaman K."/>
            <person name="Brown C.T."/>
            <person name="Hug L.A."/>
            <person name="Sharon I."/>
            <person name="Castelle C.J."/>
            <person name="Probst A.J."/>
            <person name="Thomas B.C."/>
            <person name="Singh A."/>
            <person name="Wilkins M.J."/>
            <person name="Karaoz U."/>
            <person name="Brodie E.L."/>
            <person name="Williams K.H."/>
            <person name="Hubbard S.S."/>
            <person name="Banfield J.F."/>
        </authorList>
    </citation>
    <scope>NUCLEOTIDE SEQUENCE [LARGE SCALE GENOMIC DNA]</scope>
</reference>
<dbReference type="AlphaFoldDB" id="A0A1F5YHE9"/>
<accession>A0A1F5YHE9</accession>
<dbReference type="PANTHER" id="PTHR43151">
    <property type="entry name" value="FEOA FAMILY PROTEIN"/>
    <property type="match status" value="1"/>
</dbReference>
<dbReference type="InterPro" id="IPR007167">
    <property type="entry name" value="Fe-transptr_FeoA-like"/>
</dbReference>
<evidence type="ECO:0000256" key="1">
    <source>
        <dbReference type="ARBA" id="ARBA00023004"/>
    </source>
</evidence>
<evidence type="ECO:0000313" key="4">
    <source>
        <dbReference type="Proteomes" id="UP000176992"/>
    </source>
</evidence>
<name>A0A1F5YHE9_9BACT</name>
<feature type="domain" description="Ferrous iron transporter FeoA-like" evidence="2">
    <location>
        <begin position="14"/>
        <end position="84"/>
    </location>
</feature>
<dbReference type="SUPFAM" id="SSF50037">
    <property type="entry name" value="C-terminal domain of transcriptional repressors"/>
    <property type="match status" value="1"/>
</dbReference>
<protein>
    <recommendedName>
        <fullName evidence="2">Ferrous iron transporter FeoA-like domain-containing protein</fullName>
    </recommendedName>
</protein>
<gene>
    <name evidence="3" type="ORF">A2Z86_07475</name>
</gene>
<dbReference type="EMBL" id="MFIV01000030">
    <property type="protein sequence ID" value="OGF99291.1"/>
    <property type="molecule type" value="Genomic_DNA"/>
</dbReference>
<sequence>MFRNAEETGQSNIRPLSLIKAGENVKLISIAGGQQLQARMLALGLLPGTSMEVLKNRSDGPVIIIVKGSRLVLGRGMSQDIMVC</sequence>
<dbReference type="SMART" id="SM00899">
    <property type="entry name" value="FeoA"/>
    <property type="match status" value="1"/>
</dbReference>
<dbReference type="InterPro" id="IPR008988">
    <property type="entry name" value="Transcriptional_repressor_C"/>
</dbReference>
<dbReference type="Gene3D" id="2.30.30.90">
    <property type="match status" value="1"/>
</dbReference>
<proteinExistence type="predicted"/>